<dbReference type="RefSeq" id="WP_148370541.1">
    <property type="nucleotide sequence ID" value="NZ_VSKM01000013.1"/>
</dbReference>
<name>A0A8H2LFG5_9FLAO</name>
<gene>
    <name evidence="1" type="ORF">ES676_11835</name>
</gene>
<evidence type="ECO:0000313" key="1">
    <source>
        <dbReference type="EMBL" id="TYB71830.1"/>
    </source>
</evidence>
<dbReference type="AlphaFoldDB" id="A0A8H2LFG5"/>
<evidence type="ECO:0000313" key="2">
    <source>
        <dbReference type="Proteomes" id="UP000323324"/>
    </source>
</evidence>
<organism evidence="1 2">
    <name type="scientific">Bizionia saleffrena</name>
    <dbReference type="NCBI Taxonomy" id="291189"/>
    <lineage>
        <taxon>Bacteria</taxon>
        <taxon>Pseudomonadati</taxon>
        <taxon>Bacteroidota</taxon>
        <taxon>Flavobacteriia</taxon>
        <taxon>Flavobacteriales</taxon>
        <taxon>Flavobacteriaceae</taxon>
        <taxon>Bizionia</taxon>
    </lineage>
</organism>
<comment type="caution">
    <text evidence="1">The sequence shown here is derived from an EMBL/GenBank/DDBJ whole genome shotgun (WGS) entry which is preliminary data.</text>
</comment>
<proteinExistence type="predicted"/>
<keyword evidence="2" id="KW-1185">Reference proteome</keyword>
<protein>
    <submittedName>
        <fullName evidence="1">Uncharacterized protein</fullName>
    </submittedName>
</protein>
<accession>A0A8H2LFG5</accession>
<reference evidence="1 2" key="1">
    <citation type="submission" date="2019-08" db="EMBL/GenBank/DDBJ databases">
        <title>Genomes of Antarctic Bizionia species.</title>
        <authorList>
            <person name="Bowman J.P."/>
        </authorList>
    </citation>
    <scope>NUCLEOTIDE SEQUENCE [LARGE SCALE GENOMIC DNA]</scope>
    <source>
        <strain evidence="1 2">HFD</strain>
    </source>
</reference>
<sequence length="70" mass="8107">MRGVKRVLFLALPWCIVTVMKQKVTAFLMSKKPIGLKHLSKDRVPVKPYRSSEGIDSVVKQINNLVWKWL</sequence>
<dbReference type="Proteomes" id="UP000323324">
    <property type="component" value="Unassembled WGS sequence"/>
</dbReference>
<dbReference type="EMBL" id="VSKM01000013">
    <property type="protein sequence ID" value="TYB71830.1"/>
    <property type="molecule type" value="Genomic_DNA"/>
</dbReference>